<comment type="caution">
    <text evidence="1">The sequence shown here is derived from an EMBL/GenBank/DDBJ whole genome shotgun (WGS) entry which is preliminary data.</text>
</comment>
<evidence type="ECO:0000313" key="1">
    <source>
        <dbReference type="EMBL" id="MCU7547567.1"/>
    </source>
</evidence>
<accession>A0A9X3BGD2</accession>
<sequence length="226" mass="24733">MKKIFIPTLLTLVLPLLFSCSSILSGYRLNENDAAAAVRQLLQLGASESSLAGSFSKDAIMTTIFPEPVKKVLTTLNTLGLTSEVDRFTTTLSMAAEKTAAASVPVFTRSINNMKFNDAMRIIKSGGTSATDYLRTSAGDSLRRSITPIMQAALDEYKLNAQWEQLIKPVKGIAGNRLNLDMANLMAGLVSEAMFRKMAEKEIEVRNNASARTTTLLQKVFSRNWS</sequence>
<dbReference type="RefSeq" id="WP_279295014.1">
    <property type="nucleotide sequence ID" value="NZ_JAOTIF010000001.1"/>
</dbReference>
<dbReference type="Proteomes" id="UP001155483">
    <property type="component" value="Unassembled WGS sequence"/>
</dbReference>
<name>A0A9X3BGD2_9BACT</name>
<gene>
    <name evidence="1" type="ORF">OCK74_00500</name>
</gene>
<proteinExistence type="predicted"/>
<reference evidence="1" key="2">
    <citation type="submission" date="2023-04" db="EMBL/GenBank/DDBJ databases">
        <title>Paracnuella aquatica gen. nov., sp. nov., a member of the family Chitinophagaceae isolated from a hot spring.</title>
        <authorList>
            <person name="Wang C."/>
        </authorList>
    </citation>
    <scope>NUCLEOTIDE SEQUENCE</scope>
    <source>
        <strain evidence="1">LB-8</strain>
    </source>
</reference>
<evidence type="ECO:0000313" key="2">
    <source>
        <dbReference type="Proteomes" id="UP001155483"/>
    </source>
</evidence>
<dbReference type="EMBL" id="JAOTIF010000001">
    <property type="protein sequence ID" value="MCU7547567.1"/>
    <property type="molecule type" value="Genomic_DNA"/>
</dbReference>
<dbReference type="Pfam" id="PF13852">
    <property type="entry name" value="DUF4197"/>
    <property type="match status" value="1"/>
</dbReference>
<dbReference type="PROSITE" id="PS51257">
    <property type="entry name" value="PROKAR_LIPOPROTEIN"/>
    <property type="match status" value="1"/>
</dbReference>
<organism evidence="1 2">
    <name type="scientific">Paraflavisolibacter caeni</name>
    <dbReference type="NCBI Taxonomy" id="2982496"/>
    <lineage>
        <taxon>Bacteria</taxon>
        <taxon>Pseudomonadati</taxon>
        <taxon>Bacteroidota</taxon>
        <taxon>Chitinophagia</taxon>
        <taxon>Chitinophagales</taxon>
        <taxon>Chitinophagaceae</taxon>
        <taxon>Paraflavisolibacter</taxon>
    </lineage>
</organism>
<keyword evidence="2" id="KW-1185">Reference proteome</keyword>
<reference evidence="1" key="1">
    <citation type="submission" date="2022-09" db="EMBL/GenBank/DDBJ databases">
        <authorList>
            <person name="Yuan C."/>
            <person name="Ke Z."/>
        </authorList>
    </citation>
    <scope>NUCLEOTIDE SEQUENCE</scope>
    <source>
        <strain evidence="1">LB-8</strain>
    </source>
</reference>
<protein>
    <submittedName>
        <fullName evidence="1">DUF4197 domain-containing protein</fullName>
    </submittedName>
</protein>
<dbReference type="InterPro" id="IPR025245">
    <property type="entry name" value="DUF4197"/>
</dbReference>
<dbReference type="AlphaFoldDB" id="A0A9X3BGD2"/>